<reference evidence="1 2" key="1">
    <citation type="submission" date="2017-07" db="EMBL/GenBank/DDBJ databases">
        <title>Genome sequence of the Sordaria macrospora wild type strain R19027.</title>
        <authorList>
            <person name="Nowrousian M."/>
            <person name="Teichert I."/>
            <person name="Kueck U."/>
        </authorList>
    </citation>
    <scope>NUCLEOTIDE SEQUENCE [LARGE SCALE GENOMIC DNA]</scope>
    <source>
        <strain evidence="1 2">R19027</strain>
        <tissue evidence="1">Mycelium</tissue>
    </source>
</reference>
<name>A0A8S8ZPI0_SORMA</name>
<dbReference type="VEuPathDB" id="FungiDB:SMAC_12804"/>
<protein>
    <submittedName>
        <fullName evidence="1">Uncharacterized protein</fullName>
    </submittedName>
</protein>
<gene>
    <name evidence="1" type="ORF">SMACR_12804</name>
</gene>
<evidence type="ECO:0000313" key="1">
    <source>
        <dbReference type="EMBL" id="KAA8630192.1"/>
    </source>
</evidence>
<proteinExistence type="predicted"/>
<accession>A0A8S8ZPI0</accession>
<dbReference type="Proteomes" id="UP000433876">
    <property type="component" value="Unassembled WGS sequence"/>
</dbReference>
<dbReference type="EMBL" id="NMPR01000111">
    <property type="protein sequence ID" value="KAA8630192.1"/>
    <property type="molecule type" value="Genomic_DNA"/>
</dbReference>
<evidence type="ECO:0000313" key="2">
    <source>
        <dbReference type="Proteomes" id="UP000433876"/>
    </source>
</evidence>
<dbReference type="AlphaFoldDB" id="A0A8S8ZPI0"/>
<organism evidence="1 2">
    <name type="scientific">Sordaria macrospora</name>
    <dbReference type="NCBI Taxonomy" id="5147"/>
    <lineage>
        <taxon>Eukaryota</taxon>
        <taxon>Fungi</taxon>
        <taxon>Dikarya</taxon>
        <taxon>Ascomycota</taxon>
        <taxon>Pezizomycotina</taxon>
        <taxon>Sordariomycetes</taxon>
        <taxon>Sordariomycetidae</taxon>
        <taxon>Sordariales</taxon>
        <taxon>Sordariaceae</taxon>
        <taxon>Sordaria</taxon>
    </lineage>
</organism>
<comment type="caution">
    <text evidence="1">The sequence shown here is derived from an EMBL/GenBank/DDBJ whole genome shotgun (WGS) entry which is preliminary data.</text>
</comment>
<sequence>MMNTPLQHAIIRLYVPSPKARSYEDLNPVAYINSPHPLPKHYLALKQTLF</sequence>